<evidence type="ECO:0000256" key="2">
    <source>
        <dbReference type="SAM" id="SignalP"/>
    </source>
</evidence>
<evidence type="ECO:0000256" key="1">
    <source>
        <dbReference type="SAM" id="MobiDB-lite"/>
    </source>
</evidence>
<feature type="compositionally biased region" description="Low complexity" evidence="1">
    <location>
        <begin position="40"/>
        <end position="54"/>
    </location>
</feature>
<keyword evidence="5" id="KW-1185">Reference proteome</keyword>
<feature type="chain" id="PRO_5046195895" description="DUF732 domain-containing protein" evidence="2">
    <location>
        <begin position="22"/>
        <end position="164"/>
    </location>
</feature>
<reference evidence="4 5" key="1">
    <citation type="submission" date="2023-07" db="EMBL/GenBank/DDBJ databases">
        <title>Sequencing the genomes of 1000 actinobacteria strains.</title>
        <authorList>
            <person name="Klenk H.-P."/>
        </authorList>
    </citation>
    <scope>NUCLEOTIDE SEQUENCE [LARGE SCALE GENOMIC DNA]</scope>
    <source>
        <strain evidence="4 5">DSM 44508</strain>
    </source>
</reference>
<feature type="domain" description="DUF732" evidence="3">
    <location>
        <begin position="93"/>
        <end position="164"/>
    </location>
</feature>
<name>A0ABU2B5Z9_9CORY</name>
<feature type="signal peptide" evidence="2">
    <location>
        <begin position="1"/>
        <end position="21"/>
    </location>
</feature>
<dbReference type="EMBL" id="JAVDYF010000001">
    <property type="protein sequence ID" value="MDR7354033.1"/>
    <property type="molecule type" value="Genomic_DNA"/>
</dbReference>
<evidence type="ECO:0000313" key="4">
    <source>
        <dbReference type="EMBL" id="MDR7354033.1"/>
    </source>
</evidence>
<sequence>MKRFGAVVAVASAACVLVSCGSSEVSDESSSQTIAPLTRSASPSVSAASSSAVATKEEGRSGSAAAPNRPLPTDEGAREVTEVPTPELQLSDADKAYLDELKYAGIKVEGVENQMIGAAQVVCGEQFPAAIHAVAGQLIEQQRTSLSPEQATAVLEQAARKSYC</sequence>
<comment type="caution">
    <text evidence="4">The sequence shown here is derived from an EMBL/GenBank/DDBJ whole genome shotgun (WGS) entry which is preliminary data.</text>
</comment>
<feature type="region of interest" description="Disordered" evidence="1">
    <location>
        <begin position="23"/>
        <end position="86"/>
    </location>
</feature>
<dbReference type="RefSeq" id="WP_277105175.1">
    <property type="nucleotide sequence ID" value="NZ_BAAAJS010000017.1"/>
</dbReference>
<gene>
    <name evidence="4" type="ORF">J2S37_000571</name>
</gene>
<evidence type="ECO:0000259" key="3">
    <source>
        <dbReference type="Pfam" id="PF05305"/>
    </source>
</evidence>
<dbReference type="Proteomes" id="UP001183619">
    <property type="component" value="Unassembled WGS sequence"/>
</dbReference>
<proteinExistence type="predicted"/>
<protein>
    <recommendedName>
        <fullName evidence="3">DUF732 domain-containing protein</fullName>
    </recommendedName>
</protein>
<dbReference type="Pfam" id="PF05305">
    <property type="entry name" value="DUF732"/>
    <property type="match status" value="1"/>
</dbReference>
<dbReference type="PROSITE" id="PS51257">
    <property type="entry name" value="PROKAR_LIPOPROTEIN"/>
    <property type="match status" value="1"/>
</dbReference>
<evidence type="ECO:0000313" key="5">
    <source>
        <dbReference type="Proteomes" id="UP001183619"/>
    </source>
</evidence>
<accession>A0ABU2B5Z9</accession>
<organism evidence="4 5">
    <name type="scientific">Corynebacterium felinum</name>
    <dbReference type="NCBI Taxonomy" id="131318"/>
    <lineage>
        <taxon>Bacteria</taxon>
        <taxon>Bacillati</taxon>
        <taxon>Actinomycetota</taxon>
        <taxon>Actinomycetes</taxon>
        <taxon>Mycobacteriales</taxon>
        <taxon>Corynebacteriaceae</taxon>
        <taxon>Corynebacterium</taxon>
    </lineage>
</organism>
<dbReference type="InterPro" id="IPR007969">
    <property type="entry name" value="DUF732"/>
</dbReference>
<keyword evidence="2" id="KW-0732">Signal</keyword>